<sequence>MAKNFVSDGDVILWTNNSGQAVASGQAVVIGHQLGVALVAIAVDAAGSVALGGVFTLPKVPAATFEQGEKLVWDASANAFDGSEATAAAGDITGAAFAWAAGAAGQATAEVRLSPGNATKA</sequence>
<accession>A0AAJ2MUW0</accession>
<evidence type="ECO:0000313" key="2">
    <source>
        <dbReference type="Proteomes" id="UP001251948"/>
    </source>
</evidence>
<comment type="caution">
    <text evidence="1">The sequence shown here is derived from an EMBL/GenBank/DDBJ whole genome shotgun (WGS) entry which is preliminary data.</text>
</comment>
<dbReference type="PIRSF" id="PIRSF030771">
    <property type="entry name" value="UCP030771"/>
    <property type="match status" value="1"/>
</dbReference>
<gene>
    <name evidence="1" type="ORF">ROV92_07920</name>
</gene>
<protein>
    <submittedName>
        <fullName evidence="1">DUF2190 family protein</fullName>
    </submittedName>
</protein>
<dbReference type="InterPro" id="IPR011231">
    <property type="entry name" value="Phage_VT1-Sakai_H0018"/>
</dbReference>
<name>A0AAJ2MUW0_STEMA</name>
<dbReference type="EMBL" id="JAVSKO010000003">
    <property type="protein sequence ID" value="MDT3467922.1"/>
    <property type="molecule type" value="Genomic_DNA"/>
</dbReference>
<reference evidence="1" key="1">
    <citation type="submission" date="2023-07" db="EMBL/GenBank/DDBJ databases">
        <title>Comparative genomics of clinical Stenotrophomonas maltophilia isolates reveals regions of diversity which correlate with colonization and persistence in vivo.</title>
        <authorList>
            <person name="Mcdaniel M.S."/>
            <person name="Swords W.E."/>
            <person name="Sumpter N.A."/>
            <person name="Lindgren N.R."/>
            <person name="Billiot C.E."/>
        </authorList>
    </citation>
    <scope>NUCLEOTIDE SEQUENCE</scope>
    <source>
        <strain evidence="1">Ism4</strain>
    </source>
</reference>
<dbReference type="RefSeq" id="WP_312561476.1">
    <property type="nucleotide sequence ID" value="NZ_JAVSKO010000003.1"/>
</dbReference>
<evidence type="ECO:0000313" key="1">
    <source>
        <dbReference type="EMBL" id="MDT3467922.1"/>
    </source>
</evidence>
<dbReference type="AlphaFoldDB" id="A0AAJ2MUW0"/>
<organism evidence="1 2">
    <name type="scientific">Stenotrophomonas maltophilia</name>
    <name type="common">Pseudomonas maltophilia</name>
    <name type="synonym">Xanthomonas maltophilia</name>
    <dbReference type="NCBI Taxonomy" id="40324"/>
    <lineage>
        <taxon>Bacteria</taxon>
        <taxon>Pseudomonadati</taxon>
        <taxon>Pseudomonadota</taxon>
        <taxon>Gammaproteobacteria</taxon>
        <taxon>Lysobacterales</taxon>
        <taxon>Lysobacteraceae</taxon>
        <taxon>Stenotrophomonas</taxon>
        <taxon>Stenotrophomonas maltophilia group</taxon>
    </lineage>
</organism>
<proteinExistence type="predicted"/>
<dbReference type="Pfam" id="PF09956">
    <property type="entry name" value="Phage_cement_2"/>
    <property type="match status" value="1"/>
</dbReference>
<dbReference type="Proteomes" id="UP001251948">
    <property type="component" value="Unassembled WGS sequence"/>
</dbReference>